<protein>
    <submittedName>
        <fullName evidence="1">Uncharacterized protein</fullName>
    </submittedName>
</protein>
<dbReference type="Proteomes" id="UP000540014">
    <property type="component" value="Unassembled WGS sequence"/>
</dbReference>
<reference evidence="1 2" key="1">
    <citation type="submission" date="2020-04" db="EMBL/GenBank/DDBJ databases">
        <authorList>
            <person name="Hitch T.C.A."/>
            <person name="Wylensek D."/>
            <person name="Clavel T."/>
        </authorList>
    </citation>
    <scope>NUCLEOTIDE SEQUENCE [LARGE SCALE GENOMIC DNA]</scope>
    <source>
        <strain evidence="1 2">BSM-383-APC-22F</strain>
    </source>
</reference>
<dbReference type="RefSeq" id="WP_168966818.1">
    <property type="nucleotide sequence ID" value="NZ_JABAFR010000049.1"/>
</dbReference>
<dbReference type="AlphaFoldDB" id="A0A7X9RJK5"/>
<organism evidence="1 2">
    <name type="scientific">Faecalicoccus pleomorphus</name>
    <dbReference type="NCBI Taxonomy" id="1323"/>
    <lineage>
        <taxon>Bacteria</taxon>
        <taxon>Bacillati</taxon>
        <taxon>Bacillota</taxon>
        <taxon>Erysipelotrichia</taxon>
        <taxon>Erysipelotrichales</taxon>
        <taxon>Erysipelotrichaceae</taxon>
        <taxon>Faecalicoccus</taxon>
    </lineage>
</organism>
<evidence type="ECO:0000313" key="1">
    <source>
        <dbReference type="EMBL" id="NME45517.1"/>
    </source>
</evidence>
<dbReference type="EMBL" id="JABAFR010000049">
    <property type="protein sequence ID" value="NME45517.1"/>
    <property type="molecule type" value="Genomic_DNA"/>
</dbReference>
<evidence type="ECO:0000313" key="2">
    <source>
        <dbReference type="Proteomes" id="UP000540014"/>
    </source>
</evidence>
<name>A0A7X9RJK5_9FIRM</name>
<proteinExistence type="predicted"/>
<comment type="caution">
    <text evidence="1">The sequence shown here is derived from an EMBL/GenBank/DDBJ whole genome shotgun (WGS) entry which is preliminary data.</text>
</comment>
<gene>
    <name evidence="1" type="ORF">HF861_11665</name>
</gene>
<sequence length="46" mass="5788">MYTIQKILNDLMQEKTLKNPRIARIKHRVFYHLRYMTRIQKRKKKG</sequence>
<accession>A0A7X9RJK5</accession>